<protein>
    <recommendedName>
        <fullName evidence="5">Secreted protein</fullName>
    </recommendedName>
</protein>
<dbReference type="STRING" id="1196353.SAMN05444921_101601"/>
<feature type="transmembrane region" description="Helical" evidence="2">
    <location>
        <begin position="6"/>
        <end position="29"/>
    </location>
</feature>
<dbReference type="EMBL" id="FNHI01000001">
    <property type="protein sequence ID" value="SDL84036.1"/>
    <property type="molecule type" value="Genomic_DNA"/>
</dbReference>
<dbReference type="RefSeq" id="WP_093652170.1">
    <property type="nucleotide sequence ID" value="NZ_FNHI01000001.1"/>
</dbReference>
<organism evidence="3 4">
    <name type="scientific">Streptomyces wuyuanensis</name>
    <dbReference type="NCBI Taxonomy" id="1196353"/>
    <lineage>
        <taxon>Bacteria</taxon>
        <taxon>Bacillati</taxon>
        <taxon>Actinomycetota</taxon>
        <taxon>Actinomycetes</taxon>
        <taxon>Kitasatosporales</taxon>
        <taxon>Streptomycetaceae</taxon>
        <taxon>Streptomyces</taxon>
    </lineage>
</organism>
<evidence type="ECO:0000256" key="2">
    <source>
        <dbReference type="SAM" id="Phobius"/>
    </source>
</evidence>
<dbReference type="Proteomes" id="UP000199063">
    <property type="component" value="Unassembled WGS sequence"/>
</dbReference>
<evidence type="ECO:0000313" key="4">
    <source>
        <dbReference type="Proteomes" id="UP000199063"/>
    </source>
</evidence>
<name>A0A1G9NBW5_9ACTN</name>
<feature type="region of interest" description="Disordered" evidence="1">
    <location>
        <begin position="233"/>
        <end position="260"/>
    </location>
</feature>
<dbReference type="OrthoDB" id="3208544at2"/>
<keyword evidence="4" id="KW-1185">Reference proteome</keyword>
<keyword evidence="2" id="KW-0472">Membrane</keyword>
<evidence type="ECO:0008006" key="5">
    <source>
        <dbReference type="Google" id="ProtNLM"/>
    </source>
</evidence>
<accession>A0A1G9NBW5</accession>
<dbReference type="AlphaFoldDB" id="A0A1G9NBW5"/>
<evidence type="ECO:0000256" key="1">
    <source>
        <dbReference type="SAM" id="MobiDB-lite"/>
    </source>
</evidence>
<gene>
    <name evidence="3" type="ORF">SAMN05444921_101601</name>
</gene>
<sequence length="260" mass="28063">MNEDLRNIVLGVVAAGVSAFLGWTVRTYLWRRKLRRKQAFFGLPGNSECLLVVNRDAGADGAVHRFDVFALLELSALIKDCGANAQILQHDVAQQGFGERTEFCVGGPYSNRRMAAHLSSLLPGVKVNTDVEAGPDRGAFQIGSERYRLEAGTTEYVLLARLTAGEGGRPVFLFCGQRAITNQAATRYLARHHEKLARKHGSNSFVLLLKVVNTQAYGPDVVELVADVTHAAQSPAPAPAPAVAPDPAPAPSRKSHRAKS</sequence>
<reference evidence="4" key="1">
    <citation type="submission" date="2016-10" db="EMBL/GenBank/DDBJ databases">
        <authorList>
            <person name="Varghese N."/>
            <person name="Submissions S."/>
        </authorList>
    </citation>
    <scope>NUCLEOTIDE SEQUENCE [LARGE SCALE GENOMIC DNA]</scope>
    <source>
        <strain evidence="4">CGMCC 4.7042</strain>
    </source>
</reference>
<keyword evidence="2" id="KW-1133">Transmembrane helix</keyword>
<evidence type="ECO:0000313" key="3">
    <source>
        <dbReference type="EMBL" id="SDL84036.1"/>
    </source>
</evidence>
<keyword evidence="2" id="KW-0812">Transmembrane</keyword>
<dbReference type="GeneID" id="40827933"/>
<proteinExistence type="predicted"/>
<feature type="compositionally biased region" description="Pro residues" evidence="1">
    <location>
        <begin position="236"/>
        <end position="250"/>
    </location>
</feature>